<evidence type="ECO:0000256" key="3">
    <source>
        <dbReference type="ARBA" id="ARBA00022606"/>
    </source>
</evidence>
<dbReference type="InterPro" id="IPR004117">
    <property type="entry name" value="7tm6_olfct_rcpt"/>
</dbReference>
<name>A0ABQ8T0J8_PERAM</name>
<dbReference type="Gene3D" id="1.10.287.950">
    <property type="entry name" value="Methyl-accepting chemotaxis protein"/>
    <property type="match status" value="1"/>
</dbReference>
<dbReference type="PANTHER" id="PTHR21137:SF35">
    <property type="entry name" value="ODORANT RECEPTOR 19A-RELATED"/>
    <property type="match status" value="1"/>
</dbReference>
<comment type="subcellular location">
    <subcellularLocation>
        <location evidence="1">Cell membrane</location>
        <topology evidence="1">Multi-pass membrane protein</topology>
    </subcellularLocation>
</comment>
<evidence type="ECO:0008006" key="13">
    <source>
        <dbReference type="Google" id="ProtNLM"/>
    </source>
</evidence>
<evidence type="ECO:0000256" key="2">
    <source>
        <dbReference type="ARBA" id="ARBA00022475"/>
    </source>
</evidence>
<keyword evidence="9" id="KW-0807">Transducer</keyword>
<dbReference type="Pfam" id="PF02949">
    <property type="entry name" value="7tm_6"/>
    <property type="match status" value="2"/>
</dbReference>
<keyword evidence="6 10" id="KW-1133">Transmembrane helix</keyword>
<organism evidence="11 12">
    <name type="scientific">Periplaneta americana</name>
    <name type="common">American cockroach</name>
    <name type="synonym">Blatta americana</name>
    <dbReference type="NCBI Taxonomy" id="6978"/>
    <lineage>
        <taxon>Eukaryota</taxon>
        <taxon>Metazoa</taxon>
        <taxon>Ecdysozoa</taxon>
        <taxon>Arthropoda</taxon>
        <taxon>Hexapoda</taxon>
        <taxon>Insecta</taxon>
        <taxon>Pterygota</taxon>
        <taxon>Neoptera</taxon>
        <taxon>Polyneoptera</taxon>
        <taxon>Dictyoptera</taxon>
        <taxon>Blattodea</taxon>
        <taxon>Blattoidea</taxon>
        <taxon>Blattidae</taxon>
        <taxon>Blattinae</taxon>
        <taxon>Periplaneta</taxon>
    </lineage>
</organism>
<accession>A0ABQ8T0J8</accession>
<evidence type="ECO:0000256" key="5">
    <source>
        <dbReference type="ARBA" id="ARBA00022725"/>
    </source>
</evidence>
<reference evidence="11 12" key="1">
    <citation type="journal article" date="2022" name="Allergy">
        <title>Genome assembly and annotation of Periplaneta americana reveal a comprehensive cockroach allergen profile.</title>
        <authorList>
            <person name="Wang L."/>
            <person name="Xiong Q."/>
            <person name="Saelim N."/>
            <person name="Wang L."/>
            <person name="Nong W."/>
            <person name="Wan A.T."/>
            <person name="Shi M."/>
            <person name="Liu X."/>
            <person name="Cao Q."/>
            <person name="Hui J.H.L."/>
            <person name="Sookrung N."/>
            <person name="Leung T.F."/>
            <person name="Tungtrongchitr A."/>
            <person name="Tsui S.K.W."/>
        </authorList>
    </citation>
    <scope>NUCLEOTIDE SEQUENCE [LARGE SCALE GENOMIC DNA]</scope>
    <source>
        <strain evidence="11">PWHHKU_190912</strain>
    </source>
</reference>
<keyword evidence="2" id="KW-1003">Cell membrane</keyword>
<gene>
    <name evidence="11" type="ORF">ANN_07566</name>
</gene>
<feature type="transmembrane region" description="Helical" evidence="10">
    <location>
        <begin position="474"/>
        <end position="494"/>
    </location>
</feature>
<evidence type="ECO:0000256" key="9">
    <source>
        <dbReference type="ARBA" id="ARBA00023224"/>
    </source>
</evidence>
<evidence type="ECO:0000256" key="4">
    <source>
        <dbReference type="ARBA" id="ARBA00022692"/>
    </source>
</evidence>
<dbReference type="Proteomes" id="UP001148838">
    <property type="component" value="Unassembled WGS sequence"/>
</dbReference>
<evidence type="ECO:0000256" key="6">
    <source>
        <dbReference type="ARBA" id="ARBA00022989"/>
    </source>
</evidence>
<evidence type="ECO:0000313" key="12">
    <source>
        <dbReference type="Proteomes" id="UP001148838"/>
    </source>
</evidence>
<dbReference type="PANTHER" id="PTHR21137">
    <property type="entry name" value="ODORANT RECEPTOR"/>
    <property type="match status" value="1"/>
</dbReference>
<comment type="caution">
    <text evidence="11">The sequence shown here is derived from an EMBL/GenBank/DDBJ whole genome shotgun (WGS) entry which is preliminary data.</text>
</comment>
<evidence type="ECO:0000256" key="1">
    <source>
        <dbReference type="ARBA" id="ARBA00004651"/>
    </source>
</evidence>
<proteinExistence type="predicted"/>
<protein>
    <recommendedName>
        <fullName evidence="13">Odorant receptor</fullName>
    </recommendedName>
</protein>
<keyword evidence="3" id="KW-0716">Sensory transduction</keyword>
<feature type="non-terminal residue" evidence="11">
    <location>
        <position position="1"/>
    </location>
</feature>
<keyword evidence="8" id="KW-0675">Receptor</keyword>
<evidence type="ECO:0000256" key="8">
    <source>
        <dbReference type="ARBA" id="ARBA00023170"/>
    </source>
</evidence>
<evidence type="ECO:0000313" key="11">
    <source>
        <dbReference type="EMBL" id="KAJ4439442.1"/>
    </source>
</evidence>
<evidence type="ECO:0000256" key="10">
    <source>
        <dbReference type="SAM" id="Phobius"/>
    </source>
</evidence>
<keyword evidence="5" id="KW-0552">Olfaction</keyword>
<dbReference type="EMBL" id="JAJSOF020000017">
    <property type="protein sequence ID" value="KAJ4439442.1"/>
    <property type="molecule type" value="Genomic_DNA"/>
</dbReference>
<keyword evidence="12" id="KW-1185">Reference proteome</keyword>
<feature type="transmembrane region" description="Helical" evidence="10">
    <location>
        <begin position="150"/>
        <end position="170"/>
    </location>
</feature>
<evidence type="ECO:0000256" key="7">
    <source>
        <dbReference type="ARBA" id="ARBA00023136"/>
    </source>
</evidence>
<keyword evidence="4 10" id="KW-0812">Transmembrane</keyword>
<sequence>LVEKQKSMDPSETEEGFVNDVMTVNLKHLQLVGLWRGNRFNTQYPIAMKIYTIYRWSVLIIMYLHVATELLDIAYSWGDIENLAANGSITLLYASSVIKQTNFLLREDRIRGLIQRFRTGFFSTSLKWGKEYRDISRQANKRANIVSWSYYYLCIATIVSFFVSAIITSYGHVLGLGNNEGNQTVKTLVFQARFPFDIQQSGNYEIAFLFQLITCSMGPTINVGMDAFMASLMINCCGEFRLLKYSLRKIKERAEELLAQEKMSQGGDLVVLEHERGENTGSRMVEKTKMAARFDVLDGIEDEMMYFEHANHCGNNRIGVIVERLVQKQKRMDPSETEESFVNDVMTVNLKHLQLVGLWRGNRFNTQYPIAMKIFTIYRWTLLLFMYLNIATEVLDIAYSWGDIENLAANGSVTLLYASNVIKQTNFLLREDRIRGLIQRFRTGFFSTSLKWGKEYRDISRQANKRANIVSWSYYYLCIATIVSFFVSAIVTSYGHVLGLRYNEGNQTVKTLVFPARFPFDIQQPGNYEIAFLFQLITCSMGPTINVGMDAFMASLMINCCGEFRLLKYSLRKIKERAEELLAQEKMSHDGDKIVRVHEIEENIESQIGQTNELNHQTYELNHQTYELNHQTYELNNQAYELNHQTYELNHQTYELNNQAYELNHQTYELNDQAYELNHQTYELNNQAYELNHQTYELNDQAYELNHQTYELNDQAYELNHQTYELNHQAYELNHQTYELNNQAYELNHQTYELNHQTYELNH</sequence>
<keyword evidence="7 10" id="KW-0472">Membrane</keyword>